<dbReference type="PROSITE" id="PS50011">
    <property type="entry name" value="PROTEIN_KINASE_DOM"/>
    <property type="match status" value="1"/>
</dbReference>
<gene>
    <name evidence="2" type="ORF">GLOIN_2v1431214</name>
</gene>
<dbReference type="Pfam" id="PF00069">
    <property type="entry name" value="Pkinase"/>
    <property type="match status" value="1"/>
</dbReference>
<dbReference type="SUPFAM" id="SSF56112">
    <property type="entry name" value="Protein kinase-like (PK-like)"/>
    <property type="match status" value="1"/>
</dbReference>
<evidence type="ECO:0000259" key="1">
    <source>
        <dbReference type="PROSITE" id="PS50011"/>
    </source>
</evidence>
<dbReference type="InterPro" id="IPR011009">
    <property type="entry name" value="Kinase-like_dom_sf"/>
</dbReference>
<accession>A0A2P4PQB7</accession>
<dbReference type="EMBL" id="AUPC02000169">
    <property type="protein sequence ID" value="POG67581.1"/>
    <property type="molecule type" value="Genomic_DNA"/>
</dbReference>
<evidence type="ECO:0000313" key="2">
    <source>
        <dbReference type="EMBL" id="POG67581.1"/>
    </source>
</evidence>
<dbReference type="Proteomes" id="UP000018888">
    <property type="component" value="Unassembled WGS sequence"/>
</dbReference>
<comment type="caution">
    <text evidence="2">The sequence shown here is derived from an EMBL/GenBank/DDBJ whole genome shotgun (WGS) entry which is preliminary data.</text>
</comment>
<organism evidence="2 3">
    <name type="scientific">Rhizophagus irregularis (strain DAOM 181602 / DAOM 197198 / MUCL 43194)</name>
    <name type="common">Arbuscular mycorrhizal fungus</name>
    <name type="synonym">Glomus intraradices</name>
    <dbReference type="NCBI Taxonomy" id="747089"/>
    <lineage>
        <taxon>Eukaryota</taxon>
        <taxon>Fungi</taxon>
        <taxon>Fungi incertae sedis</taxon>
        <taxon>Mucoromycota</taxon>
        <taxon>Glomeromycotina</taxon>
        <taxon>Glomeromycetes</taxon>
        <taxon>Glomerales</taxon>
        <taxon>Glomeraceae</taxon>
        <taxon>Rhizophagus</taxon>
    </lineage>
</organism>
<evidence type="ECO:0000313" key="3">
    <source>
        <dbReference type="Proteomes" id="UP000018888"/>
    </source>
</evidence>
<proteinExistence type="predicted"/>
<dbReference type="PANTHER" id="PTHR24362">
    <property type="entry name" value="SERINE/THREONINE-PROTEIN KINASE NEK"/>
    <property type="match status" value="1"/>
</dbReference>
<reference evidence="2 3" key="1">
    <citation type="journal article" date="2013" name="Proc. Natl. Acad. Sci. U.S.A.">
        <title>Genome of an arbuscular mycorrhizal fungus provides insight into the oldest plant symbiosis.</title>
        <authorList>
            <person name="Tisserant E."/>
            <person name="Malbreil M."/>
            <person name="Kuo A."/>
            <person name="Kohler A."/>
            <person name="Symeonidi A."/>
            <person name="Balestrini R."/>
            <person name="Charron P."/>
            <person name="Duensing N."/>
            <person name="Frei Dit Frey N."/>
            <person name="Gianinazzi-Pearson V."/>
            <person name="Gilbert L.B."/>
            <person name="Handa Y."/>
            <person name="Herr J.R."/>
            <person name="Hijri M."/>
            <person name="Koul R."/>
            <person name="Kawaguchi M."/>
            <person name="Krajinski F."/>
            <person name="Lammers P.J."/>
            <person name="Masclaux F.G."/>
            <person name="Murat C."/>
            <person name="Morin E."/>
            <person name="Ndikumana S."/>
            <person name="Pagni M."/>
            <person name="Petitpierre D."/>
            <person name="Requena N."/>
            <person name="Rosikiewicz P."/>
            <person name="Riley R."/>
            <person name="Saito K."/>
            <person name="San Clemente H."/>
            <person name="Shapiro H."/>
            <person name="van Tuinen D."/>
            <person name="Becard G."/>
            <person name="Bonfante P."/>
            <person name="Paszkowski U."/>
            <person name="Shachar-Hill Y.Y."/>
            <person name="Tuskan G.A."/>
            <person name="Young P.W."/>
            <person name="Sanders I.R."/>
            <person name="Henrissat B."/>
            <person name="Rensing S.A."/>
            <person name="Grigoriev I.V."/>
            <person name="Corradi N."/>
            <person name="Roux C."/>
            <person name="Martin F."/>
        </authorList>
    </citation>
    <scope>NUCLEOTIDE SEQUENCE [LARGE SCALE GENOMIC DNA]</scope>
    <source>
        <strain evidence="2 3">DAOM 197198</strain>
    </source>
</reference>
<dbReference type="GO" id="GO:0005524">
    <property type="term" value="F:ATP binding"/>
    <property type="evidence" value="ECO:0007669"/>
    <property type="project" value="InterPro"/>
</dbReference>
<dbReference type="InterPro" id="IPR000719">
    <property type="entry name" value="Prot_kinase_dom"/>
</dbReference>
<dbReference type="Gene3D" id="1.10.510.10">
    <property type="entry name" value="Transferase(Phosphotransferase) domain 1"/>
    <property type="match status" value="1"/>
</dbReference>
<reference evidence="2 3" key="2">
    <citation type="journal article" date="2018" name="New Phytol.">
        <title>High intraspecific genome diversity in the model arbuscular mycorrhizal symbiont Rhizophagus irregularis.</title>
        <authorList>
            <person name="Chen E.C.H."/>
            <person name="Morin E."/>
            <person name="Beaudet D."/>
            <person name="Noel J."/>
            <person name="Yildirir G."/>
            <person name="Ndikumana S."/>
            <person name="Charron P."/>
            <person name="St-Onge C."/>
            <person name="Giorgi J."/>
            <person name="Kruger M."/>
            <person name="Marton T."/>
            <person name="Ropars J."/>
            <person name="Grigoriev I.V."/>
            <person name="Hainaut M."/>
            <person name="Henrissat B."/>
            <person name="Roux C."/>
            <person name="Martin F."/>
            <person name="Corradi N."/>
        </authorList>
    </citation>
    <scope>NUCLEOTIDE SEQUENCE [LARGE SCALE GENOMIC DNA]</scope>
    <source>
        <strain evidence="2 3">DAOM 197198</strain>
    </source>
</reference>
<name>A0A2P4PQB7_RHIID</name>
<dbReference type="PANTHER" id="PTHR24362:SF309">
    <property type="entry name" value="PROTEIN KINASE DOMAIN-CONTAINING PROTEIN"/>
    <property type="match status" value="1"/>
</dbReference>
<feature type="domain" description="Protein kinase" evidence="1">
    <location>
        <begin position="1"/>
        <end position="103"/>
    </location>
</feature>
<sequence length="103" mass="11682">KVLNNIINGLKEIHQKKKVHHDFHTGNILFLFSSTSDISDYTRISDMGLCGEVDNIDEEKIYGVMPYVAPEVLRGNLYTQATDIYSFGMVMHFIATGRQPFAD</sequence>
<feature type="non-terminal residue" evidence="2">
    <location>
        <position position="1"/>
    </location>
</feature>
<protein>
    <submittedName>
        <fullName evidence="2">Kinase-like domain-containing protein</fullName>
    </submittedName>
</protein>
<keyword evidence="3" id="KW-1185">Reference proteome</keyword>
<feature type="non-terminal residue" evidence="2">
    <location>
        <position position="103"/>
    </location>
</feature>
<dbReference type="AlphaFoldDB" id="A0A2P4PQB7"/>
<dbReference type="GO" id="GO:0004672">
    <property type="term" value="F:protein kinase activity"/>
    <property type="evidence" value="ECO:0007669"/>
    <property type="project" value="InterPro"/>
</dbReference>